<evidence type="ECO:0000256" key="10">
    <source>
        <dbReference type="ARBA" id="ARBA00023098"/>
    </source>
</evidence>
<keyword evidence="3 13" id="KW-0808">Transferase</keyword>
<dbReference type="PRINTS" id="PR01070">
    <property type="entry name" value="ACCCTRFRASEB"/>
</dbReference>
<comment type="catalytic activity">
    <reaction evidence="13">
        <text>N(6)-carboxybiotinyl-L-lysyl-[protein] + acetyl-CoA = N(6)-biotinyl-L-lysyl-[protein] + malonyl-CoA</text>
        <dbReference type="Rhea" id="RHEA:54728"/>
        <dbReference type="Rhea" id="RHEA-COMP:10505"/>
        <dbReference type="Rhea" id="RHEA-COMP:10506"/>
        <dbReference type="ChEBI" id="CHEBI:57288"/>
        <dbReference type="ChEBI" id="CHEBI:57384"/>
        <dbReference type="ChEBI" id="CHEBI:83144"/>
        <dbReference type="ChEBI" id="CHEBI:83145"/>
        <dbReference type="EC" id="2.1.3.15"/>
    </reaction>
</comment>
<dbReference type="EMBL" id="CYZR01000001">
    <property type="protein sequence ID" value="CUN43105.1"/>
    <property type="molecule type" value="Genomic_DNA"/>
</dbReference>
<comment type="subcellular location">
    <subcellularLocation>
        <location evidence="1 13">Cytoplasm</location>
    </subcellularLocation>
</comment>
<keyword evidence="10 13" id="KW-0443">Lipid metabolism</keyword>
<dbReference type="RefSeq" id="WP_055257016.1">
    <property type="nucleotide sequence ID" value="NZ_BCMV01000028.1"/>
</dbReference>
<evidence type="ECO:0000313" key="15">
    <source>
        <dbReference type="EMBL" id="CUN43105.1"/>
    </source>
</evidence>
<dbReference type="GO" id="GO:0016740">
    <property type="term" value="F:transferase activity"/>
    <property type="evidence" value="ECO:0007669"/>
    <property type="project" value="UniProtKB-KW"/>
</dbReference>
<keyword evidence="6 13" id="KW-0863">Zinc-finger</keyword>
<keyword evidence="15" id="KW-0436">Ligase</keyword>
<evidence type="ECO:0000256" key="1">
    <source>
        <dbReference type="ARBA" id="ARBA00004496"/>
    </source>
</evidence>
<name>A0ABM9UJQ6_SARVE</name>
<keyword evidence="5 13" id="KW-0547">Nucleotide-binding</keyword>
<dbReference type="GO" id="GO:0003989">
    <property type="term" value="F:acetyl-CoA carboxylase activity"/>
    <property type="evidence" value="ECO:0007669"/>
    <property type="project" value="UniProtKB-EC"/>
</dbReference>
<evidence type="ECO:0000313" key="16">
    <source>
        <dbReference type="Proteomes" id="UP000095488"/>
    </source>
</evidence>
<comment type="function">
    <text evidence="12 13">Component of the acetyl coenzyme A carboxylase (ACC) complex. Biotin carboxylase (BC) catalyzes the carboxylation of biotin on its carrier protein (BCCP) and then the CO(2) group is transferred by the transcarboxylase to acetyl-CoA to form malonyl-CoA.</text>
</comment>
<evidence type="ECO:0000256" key="5">
    <source>
        <dbReference type="ARBA" id="ARBA00022741"/>
    </source>
</evidence>
<evidence type="ECO:0000256" key="6">
    <source>
        <dbReference type="ARBA" id="ARBA00022771"/>
    </source>
</evidence>
<keyword evidence="8 13" id="KW-0862">Zinc</keyword>
<evidence type="ECO:0000256" key="13">
    <source>
        <dbReference type="HAMAP-Rule" id="MF_01395"/>
    </source>
</evidence>
<dbReference type="Proteomes" id="UP000095488">
    <property type="component" value="Unassembled WGS sequence"/>
</dbReference>
<organism evidence="15 16">
    <name type="scientific">Sarcina ventriculi</name>
    <name type="common">Clostridium ventriculi</name>
    <dbReference type="NCBI Taxonomy" id="1267"/>
    <lineage>
        <taxon>Bacteria</taxon>
        <taxon>Bacillati</taxon>
        <taxon>Bacillota</taxon>
        <taxon>Clostridia</taxon>
        <taxon>Eubacteriales</taxon>
        <taxon>Clostridiaceae</taxon>
        <taxon>Sarcina</taxon>
    </lineage>
</organism>
<feature type="binding site" evidence="13">
    <location>
        <position position="51"/>
    </location>
    <ligand>
        <name>Zn(2+)</name>
        <dbReference type="ChEBI" id="CHEBI:29105"/>
    </ligand>
</feature>
<dbReference type="EC" id="2.1.3.15" evidence="13"/>
<comment type="caution">
    <text evidence="15">The sequence shown here is derived from an EMBL/GenBank/DDBJ whole genome shotgun (WGS) entry which is preliminary data.</text>
</comment>
<dbReference type="InterPro" id="IPR034733">
    <property type="entry name" value="AcCoA_carboxyl_beta"/>
</dbReference>
<keyword evidence="2 13" id="KW-0444">Lipid biosynthesis</keyword>
<comment type="similarity">
    <text evidence="13">Belongs to the AccD/PCCB family.</text>
</comment>
<gene>
    <name evidence="13 15" type="primary">accD</name>
    <name evidence="15" type="ORF">ERS852473_00105</name>
</gene>
<protein>
    <recommendedName>
        <fullName evidence="13">Acetyl-coenzyme A carboxylase carboxyl transferase subunit beta</fullName>
        <shortName evidence="13">ACCase subunit beta</shortName>
        <shortName evidence="13">Acetyl-CoA carboxylase carboxyltransferase subunit beta</shortName>
        <ecNumber evidence="13">2.1.3.15</ecNumber>
    </recommendedName>
</protein>
<dbReference type="PANTHER" id="PTHR42995:SF5">
    <property type="entry name" value="ACETYL-COENZYME A CARBOXYLASE CARBOXYL TRANSFERASE SUBUNIT BETA, CHLOROPLASTIC"/>
    <property type="match status" value="1"/>
</dbReference>
<evidence type="ECO:0000256" key="9">
    <source>
        <dbReference type="ARBA" id="ARBA00022840"/>
    </source>
</evidence>
<dbReference type="HAMAP" id="MF_01395">
    <property type="entry name" value="AcetylCoA_CT_beta"/>
    <property type="match status" value="1"/>
</dbReference>
<evidence type="ECO:0000256" key="8">
    <source>
        <dbReference type="ARBA" id="ARBA00022833"/>
    </source>
</evidence>
<feature type="binding site" evidence="13">
    <location>
        <position position="54"/>
    </location>
    <ligand>
        <name>Zn(2+)</name>
        <dbReference type="ChEBI" id="CHEBI:29105"/>
    </ligand>
</feature>
<evidence type="ECO:0000256" key="3">
    <source>
        <dbReference type="ARBA" id="ARBA00022679"/>
    </source>
</evidence>
<comment type="subunit">
    <text evidence="13">Acetyl-CoA carboxylase is a heterohexamer composed of biotin carboxyl carrier protein (AccB), biotin carboxylase (AccC) and two subunits each of ACCase subunit alpha (AccA) and ACCase subunit beta (AccD).</text>
</comment>
<keyword evidence="9 13" id="KW-0067">ATP-binding</keyword>
<evidence type="ECO:0000256" key="11">
    <source>
        <dbReference type="ARBA" id="ARBA00023160"/>
    </source>
</evidence>
<feature type="binding site" evidence="13">
    <location>
        <position position="35"/>
    </location>
    <ligand>
        <name>Zn(2+)</name>
        <dbReference type="ChEBI" id="CHEBI:29105"/>
    </ligand>
</feature>
<dbReference type="PROSITE" id="PS50980">
    <property type="entry name" value="COA_CT_NTER"/>
    <property type="match status" value="1"/>
</dbReference>
<comment type="pathway">
    <text evidence="13">Lipid metabolism; malonyl-CoA biosynthesis; malonyl-CoA from acetyl-CoA: step 1/1.</text>
</comment>
<keyword evidence="13" id="KW-0963">Cytoplasm</keyword>
<dbReference type="SUPFAM" id="SSF52096">
    <property type="entry name" value="ClpP/crotonase"/>
    <property type="match status" value="1"/>
</dbReference>
<feature type="binding site" evidence="13">
    <location>
        <position position="32"/>
    </location>
    <ligand>
        <name>Zn(2+)</name>
        <dbReference type="ChEBI" id="CHEBI:29105"/>
    </ligand>
</feature>
<feature type="domain" description="CoA carboxyltransferase N-terminal" evidence="14">
    <location>
        <begin position="28"/>
        <end position="289"/>
    </location>
</feature>
<keyword evidence="4 13" id="KW-0479">Metal-binding</keyword>
<accession>A0ABM9UJQ6</accession>
<dbReference type="InterPro" id="IPR029045">
    <property type="entry name" value="ClpP/crotonase-like_dom_sf"/>
</dbReference>
<dbReference type="PANTHER" id="PTHR42995">
    <property type="entry name" value="ACETYL-COENZYME A CARBOXYLASE CARBOXYL TRANSFERASE SUBUNIT BETA, CHLOROPLASTIC"/>
    <property type="match status" value="1"/>
</dbReference>
<feature type="zinc finger region" description="C4-type" evidence="13">
    <location>
        <begin position="32"/>
        <end position="54"/>
    </location>
</feature>
<reference evidence="15 16" key="1">
    <citation type="submission" date="2015-09" db="EMBL/GenBank/DDBJ databases">
        <authorList>
            <consortium name="Pathogen Informatics"/>
        </authorList>
    </citation>
    <scope>NUCLEOTIDE SEQUENCE [LARGE SCALE GENOMIC DNA]</scope>
    <source>
        <strain evidence="15 16">2789STDY5834858</strain>
    </source>
</reference>
<evidence type="ECO:0000256" key="12">
    <source>
        <dbReference type="ARBA" id="ARBA00025280"/>
    </source>
</evidence>
<evidence type="ECO:0000256" key="2">
    <source>
        <dbReference type="ARBA" id="ARBA00022516"/>
    </source>
</evidence>
<keyword evidence="16" id="KW-1185">Reference proteome</keyword>
<evidence type="ECO:0000259" key="14">
    <source>
        <dbReference type="PROSITE" id="PS50980"/>
    </source>
</evidence>
<dbReference type="NCBIfam" id="TIGR00515">
    <property type="entry name" value="accD"/>
    <property type="match status" value="1"/>
</dbReference>
<comment type="cofactor">
    <cofactor evidence="13">
        <name>Zn(2+)</name>
        <dbReference type="ChEBI" id="CHEBI:29105"/>
    </cofactor>
    <text evidence="13">Binds 1 zinc ion per subunit.</text>
</comment>
<proteinExistence type="inferred from homology"/>
<evidence type="ECO:0000256" key="4">
    <source>
        <dbReference type="ARBA" id="ARBA00022723"/>
    </source>
</evidence>
<evidence type="ECO:0000256" key="7">
    <source>
        <dbReference type="ARBA" id="ARBA00022832"/>
    </source>
</evidence>
<keyword evidence="7 13" id="KW-0276">Fatty acid metabolism</keyword>
<dbReference type="InterPro" id="IPR000438">
    <property type="entry name" value="Acetyl_CoA_COase_Trfase_b_su"/>
</dbReference>
<dbReference type="Pfam" id="PF01039">
    <property type="entry name" value="Carboxyl_trans"/>
    <property type="match status" value="1"/>
</dbReference>
<dbReference type="Gene3D" id="3.90.226.10">
    <property type="entry name" value="2-enoyl-CoA Hydratase, Chain A, domain 1"/>
    <property type="match status" value="1"/>
</dbReference>
<dbReference type="InterPro" id="IPR041010">
    <property type="entry name" value="Znf-ACC"/>
</dbReference>
<dbReference type="InterPro" id="IPR011762">
    <property type="entry name" value="COA_CT_N"/>
</dbReference>
<sequence length="289" mass="32063">MGIFKKRQYATVNVAQNETNSPNVPDGCWTKCNKCGKILYSKILEENNGICYHCHGYFRLGAYERIDSICDLDTFEEFNQEIKSNNIRNFPNYDKKLKDSKEKSGLNEGVVTGYSKIGGIKNVICVMDSNFMMGSMGAGVGEKITLAVEIATKENLPIIIFTTSGGARMQEGIISLMQMAKISSALARHNEKGLLYITVLTDPTTGGVTASFAMLGDIILSEPKALIGFAGRRVIEGTIKESLPEDFQSAEFLLEKGFVDAIVERKDLRMTLIRILNIHCSKEALRYDK</sequence>
<keyword evidence="11 13" id="KW-0275">Fatty acid biosynthesis</keyword>
<dbReference type="Pfam" id="PF17848">
    <property type="entry name" value="Zn_ribbon_ACC"/>
    <property type="match status" value="1"/>
</dbReference>